<dbReference type="Proteomes" id="UP000621210">
    <property type="component" value="Unassembled WGS sequence"/>
</dbReference>
<dbReference type="RefSeq" id="WP_188181366.1">
    <property type="nucleotide sequence ID" value="NZ_JACVQF010000187.1"/>
</dbReference>
<comment type="caution">
    <text evidence="2">The sequence shown here is derived from an EMBL/GenBank/DDBJ whole genome shotgun (WGS) entry which is preliminary data.</text>
</comment>
<sequence length="97" mass="10323">MPKPIRMSRRASVAAWVVLCAGGIAATAGPNASSAADPQPEEPVSAECAEYIADIESRLAKAEQEGKGDGVLAFSRVRVGTEDDCRDELRNHLRGDR</sequence>
<feature type="signal peptide" evidence="1">
    <location>
        <begin position="1"/>
        <end position="35"/>
    </location>
</feature>
<reference evidence="2" key="2">
    <citation type="submission" date="2020-09" db="EMBL/GenBank/DDBJ databases">
        <authorList>
            <person name="Luo X."/>
        </authorList>
    </citation>
    <scope>NUCLEOTIDE SEQUENCE</scope>
    <source>
        <strain evidence="2">TRM S81-3</strain>
    </source>
</reference>
<evidence type="ECO:0000313" key="2">
    <source>
        <dbReference type="EMBL" id="MBD0420376.1"/>
    </source>
</evidence>
<evidence type="ECO:0000313" key="3">
    <source>
        <dbReference type="Proteomes" id="UP000621210"/>
    </source>
</evidence>
<feature type="chain" id="PRO_5037600383" description="Secreted protein" evidence="1">
    <location>
        <begin position="36"/>
        <end position="97"/>
    </location>
</feature>
<protein>
    <recommendedName>
        <fullName evidence="4">Secreted protein</fullName>
    </recommendedName>
</protein>
<keyword evidence="3" id="KW-1185">Reference proteome</keyword>
<proteinExistence type="predicted"/>
<accession>A0A926L2F4</accession>
<evidence type="ECO:0008006" key="4">
    <source>
        <dbReference type="Google" id="ProtNLM"/>
    </source>
</evidence>
<keyword evidence="1" id="KW-0732">Signal</keyword>
<organism evidence="2 3">
    <name type="scientific">Streptomyces griseicoloratus</name>
    <dbReference type="NCBI Taxonomy" id="2752516"/>
    <lineage>
        <taxon>Bacteria</taxon>
        <taxon>Bacillati</taxon>
        <taxon>Actinomycetota</taxon>
        <taxon>Actinomycetes</taxon>
        <taxon>Kitasatosporales</taxon>
        <taxon>Streptomycetaceae</taxon>
        <taxon>Streptomyces</taxon>
    </lineage>
</organism>
<dbReference type="EMBL" id="JACVQF010000187">
    <property type="protein sequence ID" value="MBD0420376.1"/>
    <property type="molecule type" value="Genomic_DNA"/>
</dbReference>
<evidence type="ECO:0000256" key="1">
    <source>
        <dbReference type="SAM" id="SignalP"/>
    </source>
</evidence>
<dbReference type="AlphaFoldDB" id="A0A926L2F4"/>
<gene>
    <name evidence="2" type="ORF">H0H10_14690</name>
</gene>
<name>A0A926L2F4_9ACTN</name>
<reference evidence="2" key="1">
    <citation type="submission" date="2020-09" db="EMBL/GenBank/DDBJ databases">
        <title>Streptomyces grisecoloratus sp. nov., isolated from cotton soil.</title>
        <authorList>
            <person name="Xing L."/>
        </authorList>
    </citation>
    <scope>NUCLEOTIDE SEQUENCE</scope>
    <source>
        <strain evidence="2">TRM S81-3</strain>
    </source>
</reference>